<dbReference type="OrthoDB" id="8796902at2"/>
<reference evidence="2 3" key="1">
    <citation type="submission" date="2019-07" db="EMBL/GenBank/DDBJ databases">
        <title>Complete genome sequence of Comamonas sp. NLF 7-7 isolated from livestock.</title>
        <authorList>
            <person name="Kim D.H."/>
            <person name="Kim J.G."/>
        </authorList>
    </citation>
    <scope>NUCLEOTIDE SEQUENCE [LARGE SCALE GENOMIC DNA]</scope>
    <source>
        <strain evidence="2 3">NLF 7-7</strain>
    </source>
</reference>
<evidence type="ECO:0000313" key="3">
    <source>
        <dbReference type="Proteomes" id="UP000321199"/>
    </source>
</evidence>
<keyword evidence="3" id="KW-1185">Reference proteome</keyword>
<protein>
    <submittedName>
        <fullName evidence="2">DUF4124 domain-containing protein</fullName>
    </submittedName>
</protein>
<sequence length="294" mass="31009">MAGGIATATAAAGAARTAASGATRQAAMTVGMLTAGMCARRRSAPPGDPNPARTGRIARKATGATARAPPAASCARCPERDPMRWPCGWGSRALLCWAVLAPLPLAGLSQVVRCTDPVSGKISYTDGSCDPGQARKEVAPKLSEEELARQNAQAEEALRLRRAQQASESAATPASGAQAPAATAPEPAQSLQCAQARAGLQAALARDITLYDTNTRIAQARQAMELACLTPDEYARTQARQGSQSVYDMPGYVPPLVVVPPARPHRPHQQAPRPKMLRCDVFRCYDQQGKTYPR</sequence>
<dbReference type="AlphaFoldDB" id="A0A5B8RRS9"/>
<organism evidence="2 3">
    <name type="scientific">Comamonas flocculans</name>
    <dbReference type="NCBI Taxonomy" id="2597701"/>
    <lineage>
        <taxon>Bacteria</taxon>
        <taxon>Pseudomonadati</taxon>
        <taxon>Pseudomonadota</taxon>
        <taxon>Betaproteobacteria</taxon>
        <taxon>Burkholderiales</taxon>
        <taxon>Comamonadaceae</taxon>
        <taxon>Comamonas</taxon>
    </lineage>
</organism>
<name>A0A5B8RRS9_9BURK</name>
<dbReference type="EMBL" id="CP042344">
    <property type="protein sequence ID" value="QEA11558.1"/>
    <property type="molecule type" value="Genomic_DNA"/>
</dbReference>
<evidence type="ECO:0000256" key="1">
    <source>
        <dbReference type="SAM" id="MobiDB-lite"/>
    </source>
</evidence>
<dbReference type="KEGG" id="cof:FOZ74_00010"/>
<proteinExistence type="predicted"/>
<feature type="region of interest" description="Disordered" evidence="1">
    <location>
        <begin position="145"/>
        <end position="190"/>
    </location>
</feature>
<evidence type="ECO:0000313" key="2">
    <source>
        <dbReference type="EMBL" id="QEA11558.1"/>
    </source>
</evidence>
<dbReference type="Proteomes" id="UP000321199">
    <property type="component" value="Chromosome"/>
</dbReference>
<accession>A0A5B8RRS9</accession>
<feature type="compositionally biased region" description="Low complexity" evidence="1">
    <location>
        <begin position="163"/>
        <end position="190"/>
    </location>
</feature>
<gene>
    <name evidence="2" type="ORF">FOZ74_00010</name>
</gene>